<evidence type="ECO:0000256" key="1">
    <source>
        <dbReference type="SAM" id="MobiDB-lite"/>
    </source>
</evidence>
<organism evidence="2">
    <name type="scientific">Arundo donax</name>
    <name type="common">Giant reed</name>
    <name type="synonym">Donax arundinaceus</name>
    <dbReference type="NCBI Taxonomy" id="35708"/>
    <lineage>
        <taxon>Eukaryota</taxon>
        <taxon>Viridiplantae</taxon>
        <taxon>Streptophyta</taxon>
        <taxon>Embryophyta</taxon>
        <taxon>Tracheophyta</taxon>
        <taxon>Spermatophyta</taxon>
        <taxon>Magnoliopsida</taxon>
        <taxon>Liliopsida</taxon>
        <taxon>Poales</taxon>
        <taxon>Poaceae</taxon>
        <taxon>PACMAD clade</taxon>
        <taxon>Arundinoideae</taxon>
        <taxon>Arundineae</taxon>
        <taxon>Arundo</taxon>
    </lineage>
</organism>
<accession>A0A0A9EY03</accession>
<dbReference type="EMBL" id="GBRH01192301">
    <property type="protein sequence ID" value="JAE05595.1"/>
    <property type="molecule type" value="Transcribed_RNA"/>
</dbReference>
<name>A0A0A9EY03_ARUDO</name>
<reference evidence="2" key="2">
    <citation type="journal article" date="2015" name="Data Brief">
        <title>Shoot transcriptome of the giant reed, Arundo donax.</title>
        <authorList>
            <person name="Barrero R.A."/>
            <person name="Guerrero F.D."/>
            <person name="Moolhuijzen P."/>
            <person name="Goolsby J.A."/>
            <person name="Tidwell J."/>
            <person name="Bellgard S.E."/>
            <person name="Bellgard M.I."/>
        </authorList>
    </citation>
    <scope>NUCLEOTIDE SEQUENCE</scope>
    <source>
        <tissue evidence="2">Shoot tissue taken approximately 20 cm above the soil surface</tissue>
    </source>
</reference>
<dbReference type="AlphaFoldDB" id="A0A0A9EY03"/>
<proteinExistence type="predicted"/>
<evidence type="ECO:0000313" key="2">
    <source>
        <dbReference type="EMBL" id="JAE05595.1"/>
    </source>
</evidence>
<reference evidence="2" key="1">
    <citation type="submission" date="2014-09" db="EMBL/GenBank/DDBJ databases">
        <authorList>
            <person name="Magalhaes I.L.F."/>
            <person name="Oliveira U."/>
            <person name="Santos F.R."/>
            <person name="Vidigal T.H.D.A."/>
            <person name="Brescovit A.D."/>
            <person name="Santos A.J."/>
        </authorList>
    </citation>
    <scope>NUCLEOTIDE SEQUENCE</scope>
    <source>
        <tissue evidence="2">Shoot tissue taken approximately 20 cm above the soil surface</tissue>
    </source>
</reference>
<feature type="region of interest" description="Disordered" evidence="1">
    <location>
        <begin position="1"/>
        <end position="31"/>
    </location>
</feature>
<sequence>MTLSMPRSLQRRPGASTKMLRRLPLTRPRKRGLRRNLQRLKTTTMTTQLMKMMWKTTRLILPLRRPRTLLMRNPRTARPLLMRSRRTARMLLLTRRNMMSSRECG</sequence>
<protein>
    <submittedName>
        <fullName evidence="2">CRT1</fullName>
    </submittedName>
</protein>